<sequence length="2038" mass="223181">MGKARTKPVVQARVVEPAFVVGLLYALSTSAGPGRVLLQCVTLALFSCIRWRHLQRSYFTHSDGTLLHAHCVQGKRRVQGVRPPYSWTVPLLDGLCAGLPGLPASPDWAQGLSELFADLAPRVPAGTQPFLVPRIRRDSSGCWALGDVLCQPMGYRAFTEAFRGVLVQLGEGPDSESYTFNSLRRFMATLANFLHLDPQQAQAIGHWQEIPHGSSAGGGGSLDSMRARFPMAERYSGVKHQVAGRVQLACVAIFFDMVRQALPSPLPPNWNSQVLTWGMLERFRPSSEAVSALLRRLGSVAEPGTKDHPWFSAEIYAQLLDPLEEAGRAPVFRARGRGARHHHTSGRSAPASSSAALSPVVPAEVSLSGGDQLSSSDASVSTEEGIPAGQSAFPNHLLVAELQWFVTKRSKICHIVQEEADGLLIPWCRSSAFSGSPIERGTNPCAQTLVICLGCMRRMPADTREAIKLGLDDKPPTSPSPPSELDCGFYGDIFGLDFLPSTAASETRSGPTVGIFAGIVMNKDMEPILIPMTLVLLALKMDSVGFIVLPQPVSTHASDGGLASCLAIARVKPELATFMKDVLKMESLQDFFFYVAKDAWEAELDTKVVKPAVEASVITEAMKPIQLARVRMAWQSTAKLQDASDAQLSSSNSVDEPLPETARQLLDQRWKKRYPDFTLDPALMGASAIIHRLYREWIQGQPTTVVDLQKMRTALAERFQGDKLQIALGDATLTVTDYASTGSRVQFRSVSHFYLLHRTLTNCWAYVGSVDVESKNQPGTQVAMMSFQQALGYSDTILRKAVDVAESAQLGWLAKNDSLTRSRMAAHMMQGWPPGEALTRAMSETVEWAMLPVPGAGELRGPSHSPLESLGRDPASKRAAETAQASDGVERPSTMIEHVSEFVLESSAPTDGTFATGSSHRAEAAVASIAGREIRAAGDDDVAATGEPGDARGDCVPQNGAVQSQLLDSREGHSDLSRHRCGEMDSRSHQPQELRRICSEIEGMPEAEGLRVCAFIEDVASSPRDVLRCYSQSMSAKPILVRAAQFGWVHRDRLFWLRFINDFSGVQLCQGVGVSESERCWTMNLSLAKPIPSGVNLERGFALHVDPKANVLDASLPRIFTFTTEFPHPFDGGHCASAQAVARFREDSGRFPVEAYEDISLAWRQGEWRTLTPSERALIHCLPPDAVGTSTLHHVPRDRRTKIRNSWVGSSSHIPSLVLILLVMITGVRASQPMQCVFEQHLRGSVPGSPFDDVALRAFPGQRTVNQVVGDVRAILADCPGCADAPRHKVLKRLQGHDIHPLFSFKLFLWHRGRDEVTEGPAWLGQRNRALLQAAVGRQRAAGDSKKGLDHLLPPGLDKSEHIREACSLDSPFAVSSVVDPDLDYAAWALGVWGPLLPRWQDGVRKCLHRLVKAFSPVEEFLMARSPVAGLSSRSPLTLAVLTVLLDWPDVTQPLRYFTGFKAVGSIEPTGIFREIPHTLHVPEDEFLGQHAQDFVQELVHRRPSSDAQAIWDLTQEECAKGWCSGPFSVAQLDHKFGPGRWRPVPRFLITQASGKQRLIDDAKQGSHNLATDMEETIYTIGIDSLPVYVRRLAIVVIHFCGELPHWFLPTACIMDLPDAYRGCPVDPQQRGLTVAATFDPIKRRWCFWVYTGLLYGLASAVLSFNRLPTFLVAAARRLLAVACGAYFDDLFDVAVRSIASASQSALLHILSLAGAPPAPDKTQPPRANFGYLGASFDFSMVFDEGTITCGPTQASLHKLFDAVELATESQQLTPAQASKLRGQAGWTGSLLHGKCGRLALRFLKERQYAKDGDSSLSHAQMRELRLLLHIAKTAPIRLIEVLKPPQKPVVIYSDASFENGTAKCGWVIFPPGERPLGQSVVIPPEWISQWEPRDTQIFAAEAFCSLLVPVNLPHVFRGQDILWFIDNEAAAAAIIRGSSSSADVDAIVQISAILALRLESRIWVEWINSDSNPSDGLSRDGLADAWTLDQGWDLSVAQLPSPALHETLETLGLAFDDQNRFASFMQTFGIDSFQCTH</sequence>
<feature type="region of interest" description="Disordered" evidence="1">
    <location>
        <begin position="966"/>
        <end position="989"/>
    </location>
</feature>
<reference evidence="2" key="1">
    <citation type="submission" date="2021-02" db="EMBL/GenBank/DDBJ databases">
        <authorList>
            <person name="Dougan E. K."/>
            <person name="Rhodes N."/>
            <person name="Thang M."/>
            <person name="Chan C."/>
        </authorList>
    </citation>
    <scope>NUCLEOTIDE SEQUENCE</scope>
</reference>
<dbReference type="EMBL" id="CAJNJA010009858">
    <property type="protein sequence ID" value="CAE7251306.1"/>
    <property type="molecule type" value="Genomic_DNA"/>
</dbReference>
<name>A0A812M309_9DINO</name>
<evidence type="ECO:0000256" key="1">
    <source>
        <dbReference type="SAM" id="MobiDB-lite"/>
    </source>
</evidence>
<evidence type="ECO:0000313" key="2">
    <source>
        <dbReference type="EMBL" id="CAE7251306.1"/>
    </source>
</evidence>
<keyword evidence="3" id="KW-1185">Reference proteome</keyword>
<feature type="region of interest" description="Disordered" evidence="1">
    <location>
        <begin position="857"/>
        <end position="893"/>
    </location>
</feature>
<protein>
    <submittedName>
        <fullName evidence="2">AspC protein</fullName>
    </submittedName>
</protein>
<feature type="compositionally biased region" description="Basic and acidic residues" evidence="1">
    <location>
        <begin position="870"/>
        <end position="880"/>
    </location>
</feature>
<feature type="region of interest" description="Disordered" evidence="1">
    <location>
        <begin position="336"/>
        <end position="355"/>
    </location>
</feature>
<proteinExistence type="predicted"/>
<comment type="caution">
    <text evidence="2">The sequence shown here is derived from an EMBL/GenBank/DDBJ whole genome shotgun (WGS) entry which is preliminary data.</text>
</comment>
<accession>A0A812M309</accession>
<dbReference type="OrthoDB" id="410092at2759"/>
<dbReference type="InterPro" id="IPR043502">
    <property type="entry name" value="DNA/RNA_pol_sf"/>
</dbReference>
<dbReference type="PANTHER" id="PTHR33050:SF7">
    <property type="entry name" value="RIBONUCLEASE H"/>
    <property type="match status" value="1"/>
</dbReference>
<dbReference type="Proteomes" id="UP000601435">
    <property type="component" value="Unassembled WGS sequence"/>
</dbReference>
<dbReference type="InterPro" id="IPR052055">
    <property type="entry name" value="Hepadnavirus_pol/RT"/>
</dbReference>
<dbReference type="PANTHER" id="PTHR33050">
    <property type="entry name" value="REVERSE TRANSCRIPTASE DOMAIN-CONTAINING PROTEIN"/>
    <property type="match status" value="1"/>
</dbReference>
<organism evidence="2 3">
    <name type="scientific">Symbiodinium necroappetens</name>
    <dbReference type="NCBI Taxonomy" id="1628268"/>
    <lineage>
        <taxon>Eukaryota</taxon>
        <taxon>Sar</taxon>
        <taxon>Alveolata</taxon>
        <taxon>Dinophyceae</taxon>
        <taxon>Suessiales</taxon>
        <taxon>Symbiodiniaceae</taxon>
        <taxon>Symbiodinium</taxon>
    </lineage>
</organism>
<gene>
    <name evidence="2" type="primary">aspC</name>
    <name evidence="2" type="ORF">SNEC2469_LOCUS5225</name>
</gene>
<feature type="compositionally biased region" description="Basic residues" evidence="1">
    <location>
        <begin position="336"/>
        <end position="345"/>
    </location>
</feature>
<feature type="compositionally biased region" description="Basic and acidic residues" evidence="1">
    <location>
        <begin position="968"/>
        <end position="989"/>
    </location>
</feature>
<evidence type="ECO:0000313" key="3">
    <source>
        <dbReference type="Proteomes" id="UP000601435"/>
    </source>
</evidence>
<feature type="compositionally biased region" description="Low complexity" evidence="1">
    <location>
        <begin position="346"/>
        <end position="355"/>
    </location>
</feature>
<dbReference type="SUPFAM" id="SSF56672">
    <property type="entry name" value="DNA/RNA polymerases"/>
    <property type="match status" value="1"/>
</dbReference>